<dbReference type="EMBL" id="QXIL01000004">
    <property type="protein sequence ID" value="RXI79429.1"/>
    <property type="molecule type" value="Genomic_DNA"/>
</dbReference>
<dbReference type="Gene3D" id="2.60.420.10">
    <property type="entry name" value="Maltose phosphorylase, domain 3"/>
    <property type="match status" value="1"/>
</dbReference>
<dbReference type="InterPro" id="IPR013783">
    <property type="entry name" value="Ig-like_fold"/>
</dbReference>
<dbReference type="Pfam" id="PF17389">
    <property type="entry name" value="Bac_rhamnosid6H"/>
    <property type="match status" value="1"/>
</dbReference>
<organism evidence="8 9">
    <name type="scientific">Levilactobacillus suantsaii</name>
    <dbReference type="NCBI Taxonomy" id="2292255"/>
    <lineage>
        <taxon>Bacteria</taxon>
        <taxon>Bacillati</taxon>
        <taxon>Bacillota</taxon>
        <taxon>Bacilli</taxon>
        <taxon>Lactobacillales</taxon>
        <taxon>Lactobacillaceae</taxon>
        <taxon>Levilactobacillus</taxon>
    </lineage>
</organism>
<comment type="caution">
    <text evidence="8">The sequence shown here is derived from an EMBL/GenBank/DDBJ whole genome shotgun (WGS) entry which is preliminary data.</text>
</comment>
<gene>
    <name evidence="8" type="ORF">DXH47_03360</name>
</gene>
<dbReference type="Pfam" id="PF17390">
    <property type="entry name" value="Bac_rhamnosid_C"/>
    <property type="match status" value="1"/>
</dbReference>
<evidence type="ECO:0000259" key="4">
    <source>
        <dbReference type="Pfam" id="PF05592"/>
    </source>
</evidence>
<feature type="domain" description="Alpha-L-rhamnosidase six-hairpin glycosidase" evidence="6">
    <location>
        <begin position="432"/>
        <end position="798"/>
    </location>
</feature>
<comment type="catalytic activity">
    <reaction evidence="1">
        <text>Hydrolysis of terminal non-reducing alpha-L-rhamnose residues in alpha-L-rhamnosides.</text>
        <dbReference type="EC" id="3.2.1.40"/>
    </reaction>
</comment>
<dbReference type="InterPro" id="IPR012341">
    <property type="entry name" value="6hp_glycosidase-like_sf"/>
</dbReference>
<keyword evidence="3" id="KW-0378">Hydrolase</keyword>
<dbReference type="Gene3D" id="2.60.120.260">
    <property type="entry name" value="Galactose-binding domain-like"/>
    <property type="match status" value="2"/>
</dbReference>
<dbReference type="OrthoDB" id="9761045at2"/>
<feature type="domain" description="Bacterial alpha-L-rhamnosidase N-terminal" evidence="5">
    <location>
        <begin position="92"/>
        <end position="255"/>
    </location>
</feature>
<keyword evidence="9" id="KW-1185">Reference proteome</keyword>
<reference evidence="8 9" key="1">
    <citation type="submission" date="2018-08" db="EMBL/GenBank/DDBJ databases">
        <title>Lactobacillus suantsai sp. nov., isolated from traditional fermented suan-tsai in Taiwan.</title>
        <authorList>
            <person name="Huang C.-H."/>
        </authorList>
    </citation>
    <scope>NUCLEOTIDE SEQUENCE [LARGE SCALE GENOMIC DNA]</scope>
    <source>
        <strain evidence="8 9">BCRC 12945</strain>
    </source>
</reference>
<accession>A0A4V1LFI8</accession>
<dbReference type="GO" id="GO:0005975">
    <property type="term" value="P:carbohydrate metabolic process"/>
    <property type="evidence" value="ECO:0007669"/>
    <property type="project" value="InterPro"/>
</dbReference>
<evidence type="ECO:0000259" key="6">
    <source>
        <dbReference type="Pfam" id="PF17389"/>
    </source>
</evidence>
<evidence type="ECO:0000259" key="7">
    <source>
        <dbReference type="Pfam" id="PF17390"/>
    </source>
</evidence>
<dbReference type="EC" id="3.2.1.40" evidence="2"/>
<dbReference type="Gene3D" id="1.50.10.10">
    <property type="match status" value="1"/>
</dbReference>
<dbReference type="AlphaFoldDB" id="A0A4V1LFI8"/>
<evidence type="ECO:0000256" key="1">
    <source>
        <dbReference type="ARBA" id="ARBA00001445"/>
    </source>
</evidence>
<dbReference type="InterPro" id="IPR008928">
    <property type="entry name" value="6-hairpin_glycosidase_sf"/>
</dbReference>
<dbReference type="PANTHER" id="PTHR33307">
    <property type="entry name" value="ALPHA-RHAMNOSIDASE (EUROFUNG)"/>
    <property type="match status" value="1"/>
</dbReference>
<feature type="domain" description="Alpha-L-rhamnosidase concanavalin-like" evidence="4">
    <location>
        <begin position="309"/>
        <end position="411"/>
    </location>
</feature>
<evidence type="ECO:0000256" key="2">
    <source>
        <dbReference type="ARBA" id="ARBA00012652"/>
    </source>
</evidence>
<dbReference type="RefSeq" id="WP_129031671.1">
    <property type="nucleotide sequence ID" value="NZ_QXIL01000004.1"/>
</dbReference>
<dbReference type="InterPro" id="IPR008902">
    <property type="entry name" value="Rhamnosid_concanavalin"/>
</dbReference>
<evidence type="ECO:0000313" key="9">
    <source>
        <dbReference type="Proteomes" id="UP000290602"/>
    </source>
</evidence>
<sequence length="909" mass="101427">MIADATREIWRSPEVQSAQTINNYFEALPLAPEKHYTWQVSVQDNHANVVTSAPVGFFTTTDWAGIPFISAQPATALPVFTRQFTLHQTPSAVASAILYVSGLGAYAVQMNHHNLQAIGDERLEILNPGWTDYHTRINYQAYDVQADLKRDNHVNIPVGKGYFLGRIAQFSNYESLFTDGIKRPLLIFKLVITYTDGQQQTVTSAETDKWAYYDDYRVVDNDIYDGETIDFRLAPGELQPVVTPPIDQAAVRQTLAPSHEAKVYELLDQQNSPVASANYRIDRIGSKATLPLGAVQLVDVHHEDWRADRQQRLLFDFGQNMAATLAVTFHANTLALTKIEVRTGEILNDGQGDVVQQTGSDGPKNTLHHRNLVSEIGGDARSAEVFYTQDEKVHTVNARWTFHGYRYVEVVTDGPVTIQAIQQIPVSSLTHQTAWLQTNNAAVNRLIKNIQFSEQSNYLSIPIDSPNRAERAGWTADAQIFAQSGLMGFDSVAFLGHYLKVINQTEVGSAYQIIMPQSFLPKLAQARAAGWSDIGIVLPWRLYQFTGDKTFVTQYYPQITAYMRQIGPLTTTATTYDEHLFGDWLGFAPAATPFMNLIYRAYTAQLMTKMARVVADDLGQQQYAHLFKLVRAKIQEKYVADDETEEFHLLTRTADQVDRSFQGYSFVDDAETGLLWFLKLQLFTDETQKQRAIATLKRVVDNHDQTSRPTMPAKSLAVGFLGINVLLPELSAAGLNDQAYDLLLSDQNPSWLLAVKNGATTLWERWDSYTQERGISPDAMNSYNHYAYGSIAQWLYATMLGINVTPSRGEDAIVIAPKIDRGQVYNDESRITTVTGEMDSVYGPIKVAWQSDGAALTSLKVTIPVNTQATLKLPLADARRLNLVSHEASAPDSYELTLAAGTTSFGQSQ</sequence>
<evidence type="ECO:0000256" key="3">
    <source>
        <dbReference type="ARBA" id="ARBA00022801"/>
    </source>
</evidence>
<dbReference type="GO" id="GO:0030596">
    <property type="term" value="F:alpha-L-rhamnosidase activity"/>
    <property type="evidence" value="ECO:0007669"/>
    <property type="project" value="UniProtKB-EC"/>
</dbReference>
<proteinExistence type="predicted"/>
<dbReference type="InterPro" id="IPR013737">
    <property type="entry name" value="Bac_rhamnosid_N"/>
</dbReference>
<dbReference type="Pfam" id="PF05592">
    <property type="entry name" value="Bac_rhamnosid"/>
    <property type="match status" value="1"/>
</dbReference>
<feature type="domain" description="Alpha-L-rhamnosidase C-terminal" evidence="7">
    <location>
        <begin position="813"/>
        <end position="881"/>
    </location>
</feature>
<protein>
    <recommendedName>
        <fullName evidence="2">alpha-L-rhamnosidase</fullName>
        <ecNumber evidence="2">3.2.1.40</ecNumber>
    </recommendedName>
</protein>
<dbReference type="InterPro" id="IPR016007">
    <property type="entry name" value="Alpha_rhamnosid"/>
</dbReference>
<dbReference type="Pfam" id="PF08531">
    <property type="entry name" value="Bac_rhamnosid_N"/>
    <property type="match status" value="1"/>
</dbReference>
<dbReference type="Proteomes" id="UP000290602">
    <property type="component" value="Unassembled WGS sequence"/>
</dbReference>
<dbReference type="PANTHER" id="PTHR33307:SF6">
    <property type="entry name" value="ALPHA-RHAMNOSIDASE (EUROFUNG)-RELATED"/>
    <property type="match status" value="1"/>
</dbReference>
<name>A0A4V1LFI8_9LACO</name>
<dbReference type="Gene3D" id="2.60.40.10">
    <property type="entry name" value="Immunoglobulins"/>
    <property type="match status" value="1"/>
</dbReference>
<dbReference type="InterPro" id="IPR035396">
    <property type="entry name" value="Bac_rhamnosid6H"/>
</dbReference>
<dbReference type="InterPro" id="IPR035398">
    <property type="entry name" value="Bac_rhamnosid_C"/>
</dbReference>
<evidence type="ECO:0000313" key="8">
    <source>
        <dbReference type="EMBL" id="RXI79429.1"/>
    </source>
</evidence>
<evidence type="ECO:0000259" key="5">
    <source>
        <dbReference type="Pfam" id="PF08531"/>
    </source>
</evidence>
<dbReference type="SUPFAM" id="SSF48208">
    <property type="entry name" value="Six-hairpin glycosidases"/>
    <property type="match status" value="1"/>
</dbReference>